<dbReference type="AlphaFoldDB" id="D8LST0"/>
<evidence type="ECO:0000256" key="2">
    <source>
        <dbReference type="ARBA" id="ARBA00022980"/>
    </source>
</evidence>
<comment type="similarity">
    <text evidence="1">Belongs to the universal ribosomal protein uL13 family.</text>
</comment>
<dbReference type="GO" id="GO:0003735">
    <property type="term" value="F:structural constituent of ribosome"/>
    <property type="evidence" value="ECO:0007669"/>
    <property type="project" value="InterPro"/>
</dbReference>
<evidence type="ECO:0000256" key="3">
    <source>
        <dbReference type="ARBA" id="ARBA00023274"/>
    </source>
</evidence>
<evidence type="ECO:0000313" key="5">
    <source>
        <dbReference type="Proteomes" id="UP000002630"/>
    </source>
</evidence>
<dbReference type="NCBIfam" id="TIGR01066">
    <property type="entry name" value="rplM_bact"/>
    <property type="match status" value="1"/>
</dbReference>
<dbReference type="GO" id="GO:0005762">
    <property type="term" value="C:mitochondrial large ribosomal subunit"/>
    <property type="evidence" value="ECO:0007669"/>
    <property type="project" value="TreeGrafter"/>
</dbReference>
<keyword evidence="2" id="KW-0689">Ribosomal protein</keyword>
<dbReference type="OMA" id="RDPCMVM"/>
<dbReference type="EMBL" id="FN649735">
    <property type="protein sequence ID" value="CBN75280.1"/>
    <property type="molecule type" value="Genomic_DNA"/>
</dbReference>
<name>D8LST0_ECTSI</name>
<accession>D8LST0</accession>
<dbReference type="Gene3D" id="3.90.1180.10">
    <property type="entry name" value="Ribosomal protein L13"/>
    <property type="match status" value="1"/>
</dbReference>
<sequence length="172" mass="19681">MATTLNRIINHKAKWHLIDASGQIVGRLAAQIAPIIRGKHKPTFCPNDDCGDVVVVVNANAVEFTGNKWQKKVYRWHSGFPGGLKERPADDQLVRKPEEILRRAVMGMLPKNSLRKRMVTKLLIYPGPSHPHDDRLPTDSAQSLLEKSDRKLIDRRPTDIKKYQDDNYIEWP</sequence>
<dbReference type="OrthoDB" id="274622at2759"/>
<reference evidence="4 5" key="1">
    <citation type="journal article" date="2010" name="Nature">
        <title>The Ectocarpus genome and the independent evolution of multicellularity in brown algae.</title>
        <authorList>
            <person name="Cock J.M."/>
            <person name="Sterck L."/>
            <person name="Rouze P."/>
            <person name="Scornet D."/>
            <person name="Allen A.E."/>
            <person name="Amoutzias G."/>
            <person name="Anthouard V."/>
            <person name="Artiguenave F."/>
            <person name="Aury J.M."/>
            <person name="Badger J.H."/>
            <person name="Beszteri B."/>
            <person name="Billiau K."/>
            <person name="Bonnet E."/>
            <person name="Bothwell J.H."/>
            <person name="Bowler C."/>
            <person name="Boyen C."/>
            <person name="Brownlee C."/>
            <person name="Carrano C.J."/>
            <person name="Charrier B."/>
            <person name="Cho G.Y."/>
            <person name="Coelho S.M."/>
            <person name="Collen J."/>
            <person name="Corre E."/>
            <person name="Da Silva C."/>
            <person name="Delage L."/>
            <person name="Delaroque N."/>
            <person name="Dittami S.M."/>
            <person name="Doulbeau S."/>
            <person name="Elias M."/>
            <person name="Farnham G."/>
            <person name="Gachon C.M."/>
            <person name="Gschloessl B."/>
            <person name="Heesch S."/>
            <person name="Jabbari K."/>
            <person name="Jubin C."/>
            <person name="Kawai H."/>
            <person name="Kimura K."/>
            <person name="Kloareg B."/>
            <person name="Kupper F.C."/>
            <person name="Lang D."/>
            <person name="Le Bail A."/>
            <person name="Leblanc C."/>
            <person name="Lerouge P."/>
            <person name="Lohr M."/>
            <person name="Lopez P.J."/>
            <person name="Martens C."/>
            <person name="Maumus F."/>
            <person name="Michel G."/>
            <person name="Miranda-Saavedra D."/>
            <person name="Morales J."/>
            <person name="Moreau H."/>
            <person name="Motomura T."/>
            <person name="Nagasato C."/>
            <person name="Napoli C.A."/>
            <person name="Nelson D.R."/>
            <person name="Nyvall-Collen P."/>
            <person name="Peters A.F."/>
            <person name="Pommier C."/>
            <person name="Potin P."/>
            <person name="Poulain J."/>
            <person name="Quesneville H."/>
            <person name="Read B."/>
            <person name="Rensing S.A."/>
            <person name="Ritter A."/>
            <person name="Rousvoal S."/>
            <person name="Samanta M."/>
            <person name="Samson G."/>
            <person name="Schroeder D.C."/>
            <person name="Segurens B."/>
            <person name="Strittmatter M."/>
            <person name="Tonon T."/>
            <person name="Tregear J.W."/>
            <person name="Valentin K."/>
            <person name="von Dassow P."/>
            <person name="Yamagishi T."/>
            <person name="Van de Peer Y."/>
            <person name="Wincker P."/>
        </authorList>
    </citation>
    <scope>NUCLEOTIDE SEQUENCE [LARGE SCALE GENOMIC DNA]</scope>
    <source>
        <strain evidence="5">Ec32 / CCAP1310/4</strain>
    </source>
</reference>
<keyword evidence="3" id="KW-0687">Ribonucleoprotein</keyword>
<dbReference type="GO" id="GO:0017148">
    <property type="term" value="P:negative regulation of translation"/>
    <property type="evidence" value="ECO:0007669"/>
    <property type="project" value="TreeGrafter"/>
</dbReference>
<dbReference type="InterPro" id="IPR005822">
    <property type="entry name" value="Ribosomal_uL13"/>
</dbReference>
<dbReference type="CDD" id="cd00392">
    <property type="entry name" value="Ribosomal_L13"/>
    <property type="match status" value="1"/>
</dbReference>
<evidence type="ECO:0008006" key="6">
    <source>
        <dbReference type="Google" id="ProtNLM"/>
    </source>
</evidence>
<dbReference type="PANTHER" id="PTHR11545">
    <property type="entry name" value="RIBOSOMAL PROTEIN L13"/>
    <property type="match status" value="1"/>
</dbReference>
<evidence type="ECO:0000313" key="4">
    <source>
        <dbReference type="EMBL" id="CBN75280.1"/>
    </source>
</evidence>
<dbReference type="STRING" id="2880.D8LST0"/>
<dbReference type="Pfam" id="PF00572">
    <property type="entry name" value="Ribosomal_L13"/>
    <property type="match status" value="1"/>
</dbReference>
<keyword evidence="5" id="KW-1185">Reference proteome</keyword>
<dbReference type="InterPro" id="IPR036899">
    <property type="entry name" value="Ribosomal_uL13_sf"/>
</dbReference>
<gene>
    <name evidence="4" type="ORF">Esi_0076_0090</name>
</gene>
<dbReference type="EMBL" id="FN648992">
    <property type="protein sequence ID" value="CBN75280.1"/>
    <property type="molecule type" value="Genomic_DNA"/>
</dbReference>
<proteinExistence type="inferred from homology"/>
<dbReference type="PANTHER" id="PTHR11545:SF2">
    <property type="entry name" value="LARGE RIBOSOMAL SUBUNIT PROTEIN UL13M"/>
    <property type="match status" value="1"/>
</dbReference>
<dbReference type="GO" id="GO:0003729">
    <property type="term" value="F:mRNA binding"/>
    <property type="evidence" value="ECO:0007669"/>
    <property type="project" value="TreeGrafter"/>
</dbReference>
<dbReference type="eggNOG" id="KOG3203">
    <property type="taxonomic scope" value="Eukaryota"/>
</dbReference>
<protein>
    <recommendedName>
        <fullName evidence="6">50S ribosomal protein L13</fullName>
    </recommendedName>
</protein>
<dbReference type="Proteomes" id="UP000002630">
    <property type="component" value="Linkage Group LG10"/>
</dbReference>
<dbReference type="HAMAP" id="MF_01366">
    <property type="entry name" value="Ribosomal_uL13"/>
    <property type="match status" value="1"/>
</dbReference>
<dbReference type="InParanoid" id="D8LST0"/>
<dbReference type="GO" id="GO:0006412">
    <property type="term" value="P:translation"/>
    <property type="evidence" value="ECO:0007669"/>
    <property type="project" value="InterPro"/>
</dbReference>
<organism evidence="4 5">
    <name type="scientific">Ectocarpus siliculosus</name>
    <name type="common">Brown alga</name>
    <name type="synonym">Conferva siliculosa</name>
    <dbReference type="NCBI Taxonomy" id="2880"/>
    <lineage>
        <taxon>Eukaryota</taxon>
        <taxon>Sar</taxon>
        <taxon>Stramenopiles</taxon>
        <taxon>Ochrophyta</taxon>
        <taxon>PX clade</taxon>
        <taxon>Phaeophyceae</taxon>
        <taxon>Ectocarpales</taxon>
        <taxon>Ectocarpaceae</taxon>
        <taxon>Ectocarpus</taxon>
    </lineage>
</organism>
<dbReference type="InterPro" id="IPR005823">
    <property type="entry name" value="Ribosomal_uL13_bac-type"/>
</dbReference>
<dbReference type="FunCoup" id="D8LST0">
    <property type="interactions" value="287"/>
</dbReference>
<dbReference type="SUPFAM" id="SSF52161">
    <property type="entry name" value="Ribosomal protein L13"/>
    <property type="match status" value="1"/>
</dbReference>
<evidence type="ECO:0000256" key="1">
    <source>
        <dbReference type="ARBA" id="ARBA00006227"/>
    </source>
</evidence>